<accession>A0A0A9C9D9</accession>
<proteinExistence type="predicted"/>
<keyword evidence="1" id="KW-0732">Signal</keyword>
<reference evidence="2" key="1">
    <citation type="submission" date="2014-09" db="EMBL/GenBank/DDBJ databases">
        <authorList>
            <person name="Magalhaes I.L.F."/>
            <person name="Oliveira U."/>
            <person name="Santos F.R."/>
            <person name="Vidigal T.H.D.A."/>
            <person name="Brescovit A.D."/>
            <person name="Santos A.J."/>
        </authorList>
    </citation>
    <scope>NUCLEOTIDE SEQUENCE</scope>
    <source>
        <tissue evidence="2">Shoot tissue taken approximately 20 cm above the soil surface</tissue>
    </source>
</reference>
<dbReference type="EMBL" id="GBRH01225724">
    <property type="protein sequence ID" value="JAD72171.1"/>
    <property type="molecule type" value="Transcribed_RNA"/>
</dbReference>
<evidence type="ECO:0000256" key="1">
    <source>
        <dbReference type="SAM" id="SignalP"/>
    </source>
</evidence>
<name>A0A0A9C9D9_ARUDO</name>
<organism evidence="2">
    <name type="scientific">Arundo donax</name>
    <name type="common">Giant reed</name>
    <name type="synonym">Donax arundinaceus</name>
    <dbReference type="NCBI Taxonomy" id="35708"/>
    <lineage>
        <taxon>Eukaryota</taxon>
        <taxon>Viridiplantae</taxon>
        <taxon>Streptophyta</taxon>
        <taxon>Embryophyta</taxon>
        <taxon>Tracheophyta</taxon>
        <taxon>Spermatophyta</taxon>
        <taxon>Magnoliopsida</taxon>
        <taxon>Liliopsida</taxon>
        <taxon>Poales</taxon>
        <taxon>Poaceae</taxon>
        <taxon>PACMAD clade</taxon>
        <taxon>Arundinoideae</taxon>
        <taxon>Arundineae</taxon>
        <taxon>Arundo</taxon>
    </lineage>
</organism>
<dbReference type="AlphaFoldDB" id="A0A0A9C9D9"/>
<feature type="chain" id="PRO_5002063228" evidence="1">
    <location>
        <begin position="23"/>
        <end position="43"/>
    </location>
</feature>
<protein>
    <submittedName>
        <fullName evidence="2">Uncharacterized protein</fullName>
    </submittedName>
</protein>
<feature type="signal peptide" evidence="1">
    <location>
        <begin position="1"/>
        <end position="22"/>
    </location>
</feature>
<sequence length="43" mass="4986">MFSVHACMCALSILCKLTQMSTEKVPVSLRPIYLFYLVRFTML</sequence>
<evidence type="ECO:0000313" key="2">
    <source>
        <dbReference type="EMBL" id="JAD72171.1"/>
    </source>
</evidence>
<reference evidence="2" key="2">
    <citation type="journal article" date="2015" name="Data Brief">
        <title>Shoot transcriptome of the giant reed, Arundo donax.</title>
        <authorList>
            <person name="Barrero R.A."/>
            <person name="Guerrero F.D."/>
            <person name="Moolhuijzen P."/>
            <person name="Goolsby J.A."/>
            <person name="Tidwell J."/>
            <person name="Bellgard S.E."/>
            <person name="Bellgard M.I."/>
        </authorList>
    </citation>
    <scope>NUCLEOTIDE SEQUENCE</scope>
    <source>
        <tissue evidence="2">Shoot tissue taken approximately 20 cm above the soil surface</tissue>
    </source>
</reference>